<evidence type="ECO:0000256" key="5">
    <source>
        <dbReference type="PIRSR" id="PIRSR000018-51"/>
    </source>
</evidence>
<keyword evidence="2 5" id="KW-0479">Metal-binding</keyword>
<evidence type="ECO:0000256" key="2">
    <source>
        <dbReference type="ARBA" id="ARBA00022723"/>
    </source>
</evidence>
<dbReference type="Pfam" id="PF00034">
    <property type="entry name" value="Cytochrom_C"/>
    <property type="match status" value="2"/>
</dbReference>
<feature type="signal peptide" evidence="6">
    <location>
        <begin position="1"/>
        <end position="20"/>
    </location>
</feature>
<gene>
    <name evidence="8" type="ORF">RAMLITH_16230</name>
</gene>
<dbReference type="PIRSF" id="PIRSF000018">
    <property type="entry name" value="Mb_ADH_cyt_c"/>
    <property type="match status" value="1"/>
</dbReference>
<feature type="binding site" description="covalent" evidence="4">
    <location>
        <position position="204"/>
    </location>
    <ligand>
        <name>heme c</name>
        <dbReference type="ChEBI" id="CHEBI:61717"/>
        <label>2</label>
    </ligand>
</feature>
<evidence type="ECO:0000313" key="8">
    <source>
        <dbReference type="EMBL" id="NKE67371.1"/>
    </source>
</evidence>
<feature type="binding site" description="covalent" evidence="4">
    <location>
        <position position="56"/>
    </location>
    <ligand>
        <name>heme c</name>
        <dbReference type="ChEBI" id="CHEBI:61717"/>
        <label>1</label>
    </ligand>
</feature>
<sequence>MTRRSIAFAAVLLAALAALAWWAWPDRVADNGAAAGRPATAESVARGAYLVRVGNCTACHTERGGVPFAGGRPIETPFGTVYSTNLTPHPEAGLGAWSREDFWQALHDGRSRDGRLLTPAFPYPNYTVVARADADAMYDYLRSLPAAGEPNRPHRLRWPYRTQAALALWRALYFERAPRLEQAPAAGRERGAYLVQGLGHCSACHGPRNALGAGSNLMDLSGGLIPMQNWYAPSLTSPAEAGVANWPLAEIERLLATGVSASGTVLGPMAEVVLHSTQHLARSDLRAMAMFLQSLPQAAAPAVQPAVPTPREMAERGSKLYERHCAACHGARGEGVPGAYPALAGNRAVTLPVTANLVQVVLHGGFAPATAGNPRPFGMPPFATLLGDRDVAAVLTHVRTSWGNRAAPVAEVDVVRQRGTTY</sequence>
<dbReference type="GO" id="GO:0016020">
    <property type="term" value="C:membrane"/>
    <property type="evidence" value="ECO:0007669"/>
    <property type="project" value="InterPro"/>
</dbReference>
<feature type="binding site" description="covalent" evidence="4">
    <location>
        <position position="201"/>
    </location>
    <ligand>
        <name>heme c</name>
        <dbReference type="ChEBI" id="CHEBI:61717"/>
        <label>2</label>
    </ligand>
</feature>
<dbReference type="RefSeq" id="WP_168108502.1">
    <property type="nucleotide sequence ID" value="NZ_VTOX01000006.1"/>
</dbReference>
<evidence type="ECO:0000259" key="7">
    <source>
        <dbReference type="PROSITE" id="PS51007"/>
    </source>
</evidence>
<feature type="domain" description="Cytochrome c" evidence="7">
    <location>
        <begin position="186"/>
        <end position="296"/>
    </location>
</feature>
<evidence type="ECO:0000256" key="3">
    <source>
        <dbReference type="ARBA" id="ARBA00023004"/>
    </source>
</evidence>
<dbReference type="InterPro" id="IPR009056">
    <property type="entry name" value="Cyt_c-like_dom"/>
</dbReference>
<feature type="domain" description="Cytochrome c" evidence="7">
    <location>
        <begin position="312"/>
        <end position="402"/>
    </location>
</feature>
<protein>
    <submittedName>
        <fullName evidence="8">Cytochrome c</fullName>
    </submittedName>
</protein>
<dbReference type="InterPro" id="IPR051459">
    <property type="entry name" value="Cytochrome_c-type_DH"/>
</dbReference>
<feature type="chain" id="PRO_5030720354" evidence="6">
    <location>
        <begin position="21"/>
        <end position="422"/>
    </location>
</feature>
<feature type="binding site" description="covalent" evidence="4">
    <location>
        <position position="325"/>
    </location>
    <ligand>
        <name>heme c</name>
        <dbReference type="ChEBI" id="CHEBI:61717"/>
        <label>3</label>
    </ligand>
</feature>
<dbReference type="GO" id="GO:0009055">
    <property type="term" value="F:electron transfer activity"/>
    <property type="evidence" value="ECO:0007669"/>
    <property type="project" value="InterPro"/>
</dbReference>
<evidence type="ECO:0000256" key="6">
    <source>
        <dbReference type="SAM" id="SignalP"/>
    </source>
</evidence>
<dbReference type="Proteomes" id="UP000521868">
    <property type="component" value="Unassembled WGS sequence"/>
</dbReference>
<feature type="binding site" description="axial binding residue" evidence="5">
    <location>
        <position position="329"/>
    </location>
    <ligand>
        <name>heme c</name>
        <dbReference type="ChEBI" id="CHEBI:61717"/>
        <label>3</label>
    </ligand>
    <ligandPart>
        <name>Fe</name>
        <dbReference type="ChEBI" id="CHEBI:18248"/>
    </ligandPart>
</feature>
<feature type="binding site" description="axial binding residue" evidence="5">
    <location>
        <position position="205"/>
    </location>
    <ligand>
        <name>heme c</name>
        <dbReference type="ChEBI" id="CHEBI:61717"/>
        <label>2</label>
    </ligand>
    <ligandPart>
        <name>Fe</name>
        <dbReference type="ChEBI" id="CHEBI:18248"/>
    </ligandPart>
</feature>
<evidence type="ECO:0000256" key="4">
    <source>
        <dbReference type="PIRSR" id="PIRSR000018-50"/>
    </source>
</evidence>
<evidence type="ECO:0000313" key="9">
    <source>
        <dbReference type="Proteomes" id="UP000521868"/>
    </source>
</evidence>
<dbReference type="InterPro" id="IPR036909">
    <property type="entry name" value="Cyt_c-like_dom_sf"/>
</dbReference>
<dbReference type="InterPro" id="IPR014353">
    <property type="entry name" value="Membr-bd_ADH_cyt_c"/>
</dbReference>
<reference evidence="8 9" key="1">
    <citation type="journal article" date="2020" name="Nature">
        <title>Bacterial chemolithoautotrophy via manganese oxidation.</title>
        <authorList>
            <person name="Yu H."/>
            <person name="Leadbetter J.R."/>
        </authorList>
    </citation>
    <scope>NUCLEOTIDE SEQUENCE [LARGE SCALE GENOMIC DNA]</scope>
    <source>
        <strain evidence="8 9">RBP-1</strain>
    </source>
</reference>
<dbReference type="GO" id="GO:0016614">
    <property type="term" value="F:oxidoreductase activity, acting on CH-OH group of donors"/>
    <property type="evidence" value="ECO:0007669"/>
    <property type="project" value="InterPro"/>
</dbReference>
<dbReference type="Gene3D" id="1.10.760.10">
    <property type="entry name" value="Cytochrome c-like domain"/>
    <property type="match status" value="2"/>
</dbReference>
<dbReference type="GO" id="GO:0020037">
    <property type="term" value="F:heme binding"/>
    <property type="evidence" value="ECO:0007669"/>
    <property type="project" value="InterPro"/>
</dbReference>
<name>A0A7X6I7J7_9BURK</name>
<feature type="domain" description="Cytochrome c" evidence="7">
    <location>
        <begin position="42"/>
        <end position="145"/>
    </location>
</feature>
<dbReference type="PANTHER" id="PTHR35008">
    <property type="entry name" value="BLL4482 PROTEIN-RELATED"/>
    <property type="match status" value="1"/>
</dbReference>
<feature type="binding site" description="covalent" evidence="4">
    <location>
        <position position="59"/>
    </location>
    <ligand>
        <name>heme c</name>
        <dbReference type="ChEBI" id="CHEBI:61717"/>
        <label>1</label>
    </ligand>
</feature>
<keyword evidence="6" id="KW-0732">Signal</keyword>
<keyword evidence="3 5" id="KW-0408">Iron</keyword>
<comment type="cofactor">
    <cofactor evidence="4">
        <name>heme c</name>
        <dbReference type="ChEBI" id="CHEBI:61717"/>
    </cofactor>
    <text evidence="4">Binds 3 heme c groups covalently per subunit.</text>
</comment>
<dbReference type="AlphaFoldDB" id="A0A7X6I7J7"/>
<feature type="binding site" description="axial binding residue" evidence="5">
    <location>
        <position position="60"/>
    </location>
    <ligand>
        <name>heme c</name>
        <dbReference type="ChEBI" id="CHEBI:61717"/>
        <label>1</label>
    </ligand>
    <ligandPart>
        <name>Fe</name>
        <dbReference type="ChEBI" id="CHEBI:18248"/>
    </ligandPart>
</feature>
<dbReference type="GO" id="GO:0005506">
    <property type="term" value="F:iron ion binding"/>
    <property type="evidence" value="ECO:0007669"/>
    <property type="project" value="InterPro"/>
</dbReference>
<comment type="caution">
    <text evidence="8">The sequence shown here is derived from an EMBL/GenBank/DDBJ whole genome shotgun (WGS) entry which is preliminary data.</text>
</comment>
<keyword evidence="9" id="KW-1185">Reference proteome</keyword>
<dbReference type="SUPFAM" id="SSF46626">
    <property type="entry name" value="Cytochrome c"/>
    <property type="match status" value="3"/>
</dbReference>
<accession>A0A7X6I7J7</accession>
<keyword evidence="1 4" id="KW-0349">Heme</keyword>
<dbReference type="PROSITE" id="PS51007">
    <property type="entry name" value="CYTC"/>
    <property type="match status" value="3"/>
</dbReference>
<dbReference type="PANTHER" id="PTHR35008:SF4">
    <property type="entry name" value="BLL4482 PROTEIN"/>
    <property type="match status" value="1"/>
</dbReference>
<feature type="binding site" description="covalent" evidence="4">
    <location>
        <position position="328"/>
    </location>
    <ligand>
        <name>heme c</name>
        <dbReference type="ChEBI" id="CHEBI:61717"/>
        <label>3</label>
    </ligand>
</feature>
<organism evidence="8 9">
    <name type="scientific">Ramlibacter lithotrophicus</name>
    <dbReference type="NCBI Taxonomy" id="2606681"/>
    <lineage>
        <taxon>Bacteria</taxon>
        <taxon>Pseudomonadati</taxon>
        <taxon>Pseudomonadota</taxon>
        <taxon>Betaproteobacteria</taxon>
        <taxon>Burkholderiales</taxon>
        <taxon>Comamonadaceae</taxon>
        <taxon>Ramlibacter</taxon>
    </lineage>
</organism>
<evidence type="ECO:0000256" key="1">
    <source>
        <dbReference type="ARBA" id="ARBA00022617"/>
    </source>
</evidence>
<dbReference type="EMBL" id="VTOX01000006">
    <property type="protein sequence ID" value="NKE67371.1"/>
    <property type="molecule type" value="Genomic_DNA"/>
</dbReference>
<proteinExistence type="predicted"/>